<name>A0AB74UE05_9GAMM</name>
<dbReference type="InterPro" id="IPR013785">
    <property type="entry name" value="Aldolase_TIM"/>
</dbReference>
<dbReference type="GO" id="GO:0003959">
    <property type="term" value="F:NADPH dehydrogenase activity"/>
    <property type="evidence" value="ECO:0007669"/>
    <property type="project" value="InterPro"/>
</dbReference>
<dbReference type="GO" id="GO:0050661">
    <property type="term" value="F:NADP binding"/>
    <property type="evidence" value="ECO:0007669"/>
    <property type="project" value="InterPro"/>
</dbReference>
<evidence type="ECO:0000256" key="3">
    <source>
        <dbReference type="ARBA" id="ARBA00022643"/>
    </source>
</evidence>
<dbReference type="Pfam" id="PF00724">
    <property type="entry name" value="Oxidored_FMN"/>
    <property type="match status" value="1"/>
</dbReference>
<organism evidence="7">
    <name type="scientific">Salinicola endophyticus</name>
    <dbReference type="NCBI Taxonomy" id="1949083"/>
    <lineage>
        <taxon>Bacteria</taxon>
        <taxon>Pseudomonadati</taxon>
        <taxon>Pseudomonadota</taxon>
        <taxon>Gammaproteobacteria</taxon>
        <taxon>Oceanospirillales</taxon>
        <taxon>Halomonadaceae</taxon>
        <taxon>Salinicola</taxon>
    </lineage>
</organism>
<protein>
    <submittedName>
        <fullName evidence="7">NADH:flavin oxidoreductase/NADH oxidase</fullName>
    </submittedName>
</protein>
<evidence type="ECO:0000313" key="7">
    <source>
        <dbReference type="EMBL" id="XCJ79278.1"/>
    </source>
</evidence>
<evidence type="ECO:0000256" key="1">
    <source>
        <dbReference type="ARBA" id="ARBA00001917"/>
    </source>
</evidence>
<evidence type="ECO:0000256" key="5">
    <source>
        <dbReference type="ARBA" id="ARBA00023002"/>
    </source>
</evidence>
<evidence type="ECO:0000256" key="4">
    <source>
        <dbReference type="ARBA" id="ARBA00022857"/>
    </source>
</evidence>
<dbReference type="GO" id="GO:0010181">
    <property type="term" value="F:FMN binding"/>
    <property type="evidence" value="ECO:0007669"/>
    <property type="project" value="InterPro"/>
</dbReference>
<dbReference type="EMBL" id="CP159578">
    <property type="protein sequence ID" value="XCJ79278.1"/>
    <property type="molecule type" value="Genomic_DNA"/>
</dbReference>
<keyword evidence="3" id="KW-0288">FMN</keyword>
<keyword evidence="4" id="KW-0521">NADP</keyword>
<dbReference type="CDD" id="cd02932">
    <property type="entry name" value="OYE_YqiM_FMN"/>
    <property type="match status" value="1"/>
</dbReference>
<dbReference type="SUPFAM" id="SSF51395">
    <property type="entry name" value="FMN-linked oxidoreductases"/>
    <property type="match status" value="1"/>
</dbReference>
<keyword evidence="2" id="KW-0285">Flavoprotein</keyword>
<evidence type="ECO:0000256" key="2">
    <source>
        <dbReference type="ARBA" id="ARBA00022630"/>
    </source>
</evidence>
<sequence length="366" mass="39210">MASPQLFSPLALGGLTLPNRIVISPMCQYSADDEGSMTDWHTIHLGQLALSGAGLLIIEASAVAAAGRITPGDVGLYSDANEQAMARTLASVRAHSPMPIGIQLGHAGRKASCQAPWEGGAQLGLEDGGWETLAPSAMPYQDDQRPPQAMTLDDIDTLKADFVAAAQRAERLGFDLIELHAAHGYLLHQFLSPLSNQREDAYGGSLENRMRLILEIFEAVREVFPAEKPVGIRISGSDWVEGGWDLEQSVALAQALDVRGCSFIDCSGGGLDPRQTLDVGPSYQVPFARRMKQEVAMPVIAVGLITEPEQAEGIVFSGDADAVALARGMLFDPRWPWHAAAKLGASVHAPKQYLRSQPHTLKGLFG</sequence>
<comment type="cofactor">
    <cofactor evidence="1">
        <name>FMN</name>
        <dbReference type="ChEBI" id="CHEBI:58210"/>
    </cofactor>
</comment>
<dbReference type="PANTHER" id="PTHR43303:SF4">
    <property type="entry name" value="NADPH DEHYDROGENASE C23G7.10C-RELATED"/>
    <property type="match status" value="1"/>
</dbReference>
<dbReference type="AlphaFoldDB" id="A0AB74UE05"/>
<proteinExistence type="predicted"/>
<reference evidence="7" key="1">
    <citation type="submission" date="2024-06" db="EMBL/GenBank/DDBJ databases">
        <title>Complete genome of Salinicola endophyticus HNIBRBA4755.</title>
        <authorList>
            <person name="Shin S.Y."/>
            <person name="Kang H."/>
            <person name="Song J."/>
        </authorList>
    </citation>
    <scope>NUCLEOTIDE SEQUENCE</scope>
    <source>
        <strain evidence="7">HNIBRBA4755</strain>
    </source>
</reference>
<gene>
    <name evidence="7" type="ORF">ABV408_17825</name>
</gene>
<dbReference type="PANTHER" id="PTHR43303">
    <property type="entry name" value="NADPH DEHYDROGENASE C23G7.10C-RELATED"/>
    <property type="match status" value="1"/>
</dbReference>
<accession>A0AB74UE05</accession>
<dbReference type="Gene3D" id="3.20.20.70">
    <property type="entry name" value="Aldolase class I"/>
    <property type="match status" value="1"/>
</dbReference>
<dbReference type="InterPro" id="IPR001155">
    <property type="entry name" value="OxRdtase_FMN_N"/>
</dbReference>
<dbReference type="RefSeq" id="WP_353980220.1">
    <property type="nucleotide sequence ID" value="NZ_CP159578.1"/>
</dbReference>
<feature type="domain" description="NADH:flavin oxidoreductase/NADH oxidase N-terminal" evidence="6">
    <location>
        <begin position="5"/>
        <end position="341"/>
    </location>
</feature>
<keyword evidence="5" id="KW-0560">Oxidoreductase</keyword>
<dbReference type="InterPro" id="IPR044152">
    <property type="entry name" value="YqjM-like"/>
</dbReference>
<evidence type="ECO:0000259" key="6">
    <source>
        <dbReference type="Pfam" id="PF00724"/>
    </source>
</evidence>